<keyword evidence="1" id="KW-1133">Transmembrane helix</keyword>
<gene>
    <name evidence="2" type="ORF">THITE_2146562</name>
</gene>
<dbReference type="EMBL" id="CP003012">
    <property type="protein sequence ID" value="AEO69596.1"/>
    <property type="molecule type" value="Genomic_DNA"/>
</dbReference>
<dbReference type="eggNOG" id="ENOG502T3SI">
    <property type="taxonomic scope" value="Eukaryota"/>
</dbReference>
<reference evidence="2 3" key="1">
    <citation type="journal article" date="2011" name="Nat. Biotechnol.">
        <title>Comparative genomic analysis of the thermophilic biomass-degrading fungi Myceliophthora thermophila and Thielavia terrestris.</title>
        <authorList>
            <person name="Berka R.M."/>
            <person name="Grigoriev I.V."/>
            <person name="Otillar R."/>
            <person name="Salamov A."/>
            <person name="Grimwood J."/>
            <person name="Reid I."/>
            <person name="Ishmael N."/>
            <person name="John T."/>
            <person name="Darmond C."/>
            <person name="Moisan M.-C."/>
            <person name="Henrissat B."/>
            <person name="Coutinho P.M."/>
            <person name="Lombard V."/>
            <person name="Natvig D.O."/>
            <person name="Lindquist E."/>
            <person name="Schmutz J."/>
            <person name="Lucas S."/>
            <person name="Harris P."/>
            <person name="Powlowski J."/>
            <person name="Bellemare A."/>
            <person name="Taylor D."/>
            <person name="Butler G."/>
            <person name="de Vries R.P."/>
            <person name="Allijn I.E."/>
            <person name="van den Brink J."/>
            <person name="Ushinsky S."/>
            <person name="Storms R."/>
            <person name="Powell A.J."/>
            <person name="Paulsen I.T."/>
            <person name="Elbourne L.D.H."/>
            <person name="Baker S.E."/>
            <person name="Magnuson J."/>
            <person name="LaBoissiere S."/>
            <person name="Clutterbuck A.J."/>
            <person name="Martinez D."/>
            <person name="Wogulis M."/>
            <person name="de Leon A.L."/>
            <person name="Rey M.W."/>
            <person name="Tsang A."/>
        </authorList>
    </citation>
    <scope>NUCLEOTIDE SEQUENCE [LARGE SCALE GENOMIC DNA]</scope>
    <source>
        <strain evidence="3">ATCC 38088 / NRRL 8126</strain>
    </source>
</reference>
<dbReference type="OrthoDB" id="4588871at2759"/>
<keyword evidence="1" id="KW-0472">Membrane</keyword>
<feature type="transmembrane region" description="Helical" evidence="1">
    <location>
        <begin position="124"/>
        <end position="150"/>
    </location>
</feature>
<feature type="transmembrane region" description="Helical" evidence="1">
    <location>
        <begin position="213"/>
        <end position="234"/>
    </location>
</feature>
<dbReference type="RefSeq" id="XP_003655932.1">
    <property type="nucleotide sequence ID" value="XM_003655884.1"/>
</dbReference>
<dbReference type="AlphaFoldDB" id="G2R9V5"/>
<accession>G2R9V5</accession>
<dbReference type="KEGG" id="ttt:THITE_2146562"/>
<keyword evidence="1" id="KW-0812">Transmembrane</keyword>
<sequence length="277" mass="28790">MATGPMPARILKPPRIVLVIFFPVISFILYLVLSLGCINDSLSDISPVVARSDGPVDIGGQDIQLDLHIGFFGLCFGPAPFNCTGSTAALQNRDESSLAGDIPPSKGGGNFALAALALGLQSSFAVLSGIPLLIILAADVVANVVQVYFIMMAADNARERHAQAALWARSLDWAATAGAVTSFAAYRAIVAAASRLIRTLSGVPLAVDVGTTASNLFAAVVAMTTAGAVINTALTAMDAGFDAYLAAKNGAGTAWEERKAETITPVYQTRAAYERFP</sequence>
<proteinExistence type="predicted"/>
<dbReference type="GeneID" id="11520438"/>
<protein>
    <submittedName>
        <fullName evidence="2">Uncharacterized protein</fullName>
    </submittedName>
</protein>
<organism evidence="2 3">
    <name type="scientific">Thermothielavioides terrestris (strain ATCC 38088 / NRRL 8126)</name>
    <name type="common">Thielavia terrestris</name>
    <dbReference type="NCBI Taxonomy" id="578455"/>
    <lineage>
        <taxon>Eukaryota</taxon>
        <taxon>Fungi</taxon>
        <taxon>Dikarya</taxon>
        <taxon>Ascomycota</taxon>
        <taxon>Pezizomycotina</taxon>
        <taxon>Sordariomycetes</taxon>
        <taxon>Sordariomycetidae</taxon>
        <taxon>Sordariales</taxon>
        <taxon>Chaetomiaceae</taxon>
        <taxon>Thermothielavioides</taxon>
        <taxon>Thermothielavioides terrestris</taxon>
    </lineage>
</organism>
<evidence type="ECO:0000313" key="2">
    <source>
        <dbReference type="EMBL" id="AEO69596.1"/>
    </source>
</evidence>
<evidence type="ECO:0000313" key="3">
    <source>
        <dbReference type="Proteomes" id="UP000008181"/>
    </source>
</evidence>
<dbReference type="HOGENOM" id="CLU_1005374_0_0_1"/>
<dbReference type="Proteomes" id="UP000008181">
    <property type="component" value="Chromosome 4"/>
</dbReference>
<name>G2R9V5_THETT</name>
<evidence type="ECO:0000256" key="1">
    <source>
        <dbReference type="SAM" id="Phobius"/>
    </source>
</evidence>
<feature type="transmembrane region" description="Helical" evidence="1">
    <location>
        <begin position="16"/>
        <end position="33"/>
    </location>
</feature>
<keyword evidence="3" id="KW-1185">Reference proteome</keyword>